<protein>
    <submittedName>
        <fullName evidence="3">ABC transporter permease</fullName>
    </submittedName>
</protein>
<feature type="region of interest" description="Disordered" evidence="1">
    <location>
        <begin position="1"/>
        <end position="23"/>
    </location>
</feature>
<feature type="compositionally biased region" description="Pro residues" evidence="1">
    <location>
        <begin position="234"/>
        <end position="244"/>
    </location>
</feature>
<feature type="transmembrane region" description="Helical" evidence="2">
    <location>
        <begin position="78"/>
        <end position="98"/>
    </location>
</feature>
<keyword evidence="2" id="KW-1133">Transmembrane helix</keyword>
<evidence type="ECO:0000256" key="2">
    <source>
        <dbReference type="SAM" id="Phobius"/>
    </source>
</evidence>
<feature type="transmembrane region" description="Helical" evidence="2">
    <location>
        <begin position="30"/>
        <end position="50"/>
    </location>
</feature>
<dbReference type="AlphaFoldDB" id="A0ABD5E9M2"/>
<keyword evidence="2" id="KW-0472">Membrane</keyword>
<accession>A0ABD5E9M2</accession>
<feature type="region of interest" description="Disordered" evidence="1">
    <location>
        <begin position="187"/>
        <end position="244"/>
    </location>
</feature>
<organism evidence="3 4">
    <name type="scientific">Streptomyces evansiae</name>
    <dbReference type="NCBI Taxonomy" id="3075535"/>
    <lineage>
        <taxon>Bacteria</taxon>
        <taxon>Bacillati</taxon>
        <taxon>Actinomycetota</taxon>
        <taxon>Actinomycetes</taxon>
        <taxon>Kitasatosporales</taxon>
        <taxon>Streptomycetaceae</taxon>
        <taxon>Streptomyces</taxon>
    </lineage>
</organism>
<sequence length="244" mass="24310">MSAPQTPPPAPYDPAQQPPESGGAPVRHGVLLALGLVVLGLAFGALWLWLAPRVPLVADGKAVYLKDSEGEQPVGADGTFALIGLGLGVLTGLAVFLWRRAGGAALVLGMAVGALLGSVVAWRLGVWLGPTQDVVAHAKEVGKNVTFDAPLKLAAKGTLLAWPLAACVVHLLLTAAFGPRDPSPYGLDGVPARTTPGGEPKRWADPGTTGGATGSGGTGPEGRAGQDGTGGPGAPSPYAPPPAG</sequence>
<feature type="transmembrane region" description="Helical" evidence="2">
    <location>
        <begin position="159"/>
        <end position="177"/>
    </location>
</feature>
<evidence type="ECO:0000313" key="4">
    <source>
        <dbReference type="Proteomes" id="UP001183607"/>
    </source>
</evidence>
<dbReference type="EMBL" id="JAVRER010000035">
    <property type="protein sequence ID" value="MDT0417950.1"/>
    <property type="molecule type" value="Genomic_DNA"/>
</dbReference>
<feature type="compositionally biased region" description="Pro residues" evidence="1">
    <location>
        <begin position="1"/>
        <end position="12"/>
    </location>
</feature>
<feature type="transmembrane region" description="Helical" evidence="2">
    <location>
        <begin position="105"/>
        <end position="124"/>
    </location>
</feature>
<gene>
    <name evidence="3" type="ORF">RM574_20920</name>
</gene>
<evidence type="ECO:0000256" key="1">
    <source>
        <dbReference type="SAM" id="MobiDB-lite"/>
    </source>
</evidence>
<comment type="caution">
    <text evidence="3">The sequence shown here is derived from an EMBL/GenBank/DDBJ whole genome shotgun (WGS) entry which is preliminary data.</text>
</comment>
<evidence type="ECO:0000313" key="3">
    <source>
        <dbReference type="EMBL" id="MDT0417950.1"/>
    </source>
</evidence>
<feature type="compositionally biased region" description="Gly residues" evidence="1">
    <location>
        <begin position="208"/>
        <end position="233"/>
    </location>
</feature>
<proteinExistence type="predicted"/>
<name>A0ABD5E9M2_9ACTN</name>
<reference evidence="4" key="1">
    <citation type="submission" date="2023-07" db="EMBL/GenBank/DDBJ databases">
        <title>30 novel species of actinomycetes from the DSMZ collection.</title>
        <authorList>
            <person name="Nouioui I."/>
        </authorList>
    </citation>
    <scope>NUCLEOTIDE SEQUENCE [LARGE SCALE GENOMIC DNA]</scope>
    <source>
        <strain evidence="4">DSM 41982</strain>
    </source>
</reference>
<dbReference type="Proteomes" id="UP001183607">
    <property type="component" value="Unassembled WGS sequence"/>
</dbReference>
<keyword evidence="2" id="KW-0812">Transmembrane</keyword>